<feature type="region of interest" description="Disordered" evidence="1">
    <location>
        <begin position="139"/>
        <end position="160"/>
    </location>
</feature>
<accession>L8WKA3</accession>
<evidence type="ECO:0000313" key="3">
    <source>
        <dbReference type="Proteomes" id="UP000011668"/>
    </source>
</evidence>
<evidence type="ECO:0000256" key="1">
    <source>
        <dbReference type="SAM" id="MobiDB-lite"/>
    </source>
</evidence>
<dbReference type="Proteomes" id="UP000011668">
    <property type="component" value="Unassembled WGS sequence"/>
</dbReference>
<comment type="caution">
    <text evidence="2">The sequence shown here is derived from an EMBL/GenBank/DDBJ whole genome shotgun (WGS) entry which is preliminary data.</text>
</comment>
<keyword evidence="3" id="KW-1185">Reference proteome</keyword>
<name>L8WKA3_THACA</name>
<dbReference type="EMBL" id="AFRT01002113">
    <property type="protein sequence ID" value="ELU38636.1"/>
    <property type="molecule type" value="Genomic_DNA"/>
</dbReference>
<proteinExistence type="predicted"/>
<evidence type="ECO:0000313" key="2">
    <source>
        <dbReference type="EMBL" id="ELU38636.1"/>
    </source>
</evidence>
<dbReference type="HOGENOM" id="CLU_1190586_0_0_1"/>
<dbReference type="AlphaFoldDB" id="L8WKA3"/>
<gene>
    <name evidence="2" type="ORF">AG1IA_07332</name>
</gene>
<organism evidence="2 3">
    <name type="scientific">Thanatephorus cucumeris (strain AG1-IA)</name>
    <name type="common">Rice sheath blight fungus</name>
    <name type="synonym">Rhizoctonia solani</name>
    <dbReference type="NCBI Taxonomy" id="983506"/>
    <lineage>
        <taxon>Eukaryota</taxon>
        <taxon>Fungi</taxon>
        <taxon>Dikarya</taxon>
        <taxon>Basidiomycota</taxon>
        <taxon>Agaricomycotina</taxon>
        <taxon>Agaricomycetes</taxon>
        <taxon>Cantharellales</taxon>
        <taxon>Ceratobasidiaceae</taxon>
        <taxon>Rhizoctonia</taxon>
        <taxon>Rhizoctonia solani AG-1</taxon>
    </lineage>
</organism>
<protein>
    <submittedName>
        <fullName evidence="2">Uncharacterized protein</fullName>
    </submittedName>
</protein>
<sequence>MKVCHFVQRTASSFQLVILAIHHHQSRRGSGRSSCASAARVRLFPNHADSRSRRSCGTPENARWRCCTTCPPATGATASHACICTPKPISTRILRCTSPASSTTHATQSSVPIVPTPSPCTSAGIARFPGCITSATGKAIPSKATERDPDSLAGYDPTSSVTYSRTNQRFAAKRAGRYHAIKKSTGGIVKFGLLGNTSTIAAVCSVTLYLFSRHTKITFYALGNRMLIPSRLS</sequence>
<reference evidence="2 3" key="1">
    <citation type="journal article" date="2013" name="Nat. Commun.">
        <title>The evolution and pathogenic mechanisms of the rice sheath blight pathogen.</title>
        <authorList>
            <person name="Zheng A."/>
            <person name="Lin R."/>
            <person name="Xu L."/>
            <person name="Qin P."/>
            <person name="Tang C."/>
            <person name="Ai P."/>
            <person name="Zhang D."/>
            <person name="Liu Y."/>
            <person name="Sun Z."/>
            <person name="Feng H."/>
            <person name="Wang Y."/>
            <person name="Chen Y."/>
            <person name="Liang X."/>
            <person name="Fu R."/>
            <person name="Li Q."/>
            <person name="Zhang J."/>
            <person name="Yu X."/>
            <person name="Xie Z."/>
            <person name="Ding L."/>
            <person name="Guan P."/>
            <person name="Tang J."/>
            <person name="Liang Y."/>
            <person name="Wang S."/>
            <person name="Deng Q."/>
            <person name="Li S."/>
            <person name="Zhu J."/>
            <person name="Wang L."/>
            <person name="Liu H."/>
            <person name="Li P."/>
        </authorList>
    </citation>
    <scope>NUCLEOTIDE SEQUENCE [LARGE SCALE GENOMIC DNA]</scope>
    <source>
        <strain evidence="3">AG-1 IA</strain>
    </source>
</reference>